<comment type="caution">
    <text evidence="1">The sequence shown here is derived from an EMBL/GenBank/DDBJ whole genome shotgun (WGS) entry which is preliminary data.</text>
</comment>
<reference evidence="1" key="1">
    <citation type="submission" date="2018-11" db="EMBL/GenBank/DDBJ databases">
        <authorList>
            <consortium name="Pathogen Informatics"/>
        </authorList>
    </citation>
    <scope>NUCLEOTIDE SEQUENCE</scope>
</reference>
<name>A0A448WAB5_9PLAT</name>
<keyword evidence="2" id="KW-1185">Reference proteome</keyword>
<evidence type="ECO:0000313" key="1">
    <source>
        <dbReference type="EMBL" id="VEL06782.1"/>
    </source>
</evidence>
<evidence type="ECO:0000313" key="2">
    <source>
        <dbReference type="Proteomes" id="UP000784294"/>
    </source>
</evidence>
<protein>
    <submittedName>
        <fullName evidence="1">Uncharacterized protein</fullName>
    </submittedName>
</protein>
<organism evidence="1 2">
    <name type="scientific">Protopolystoma xenopodis</name>
    <dbReference type="NCBI Taxonomy" id="117903"/>
    <lineage>
        <taxon>Eukaryota</taxon>
        <taxon>Metazoa</taxon>
        <taxon>Spiralia</taxon>
        <taxon>Lophotrochozoa</taxon>
        <taxon>Platyhelminthes</taxon>
        <taxon>Monogenea</taxon>
        <taxon>Polyopisthocotylea</taxon>
        <taxon>Polystomatidea</taxon>
        <taxon>Polystomatidae</taxon>
        <taxon>Protopolystoma</taxon>
    </lineage>
</organism>
<sequence>MAPTPSLRLGYSVVLPSSGIIPCINFSTDTSDYSIPPCDRPKDTLVISHDTMSLSAVTSEEHDGPSKDCLSRLSQLEVVIDQMYYRLLDEQPLSIQKRNVLSSDIIDHLVASAGADLPSRLATSDTTINSGPSSGVYKCSPAQASSLRMLTTGIHNASSASHKSLSSSLALLKLQSLSHLSQVLLTNIIIDGHGSKVDGCYAESEGLGSQNVSGQLPEVIRDLNNPEQLSIWLQRLNGDIQLTQDFALNLKQFLPDVQETIKASCNLVAWWRLNEASEEPSRVEPTVSWPVKIRLPKTMDVGHISANASNTSGVAGETEGSEIKASDTCERLPASDLVHPLAAYCHYLWHDWTPSTGPRVHANKSRRQRIRMGSAKLMQAFDSSGGIEKNRNQQQLEKEETEKNVFAGRQASVLSTRCRNLECKVELIDSICRSRLERLMHLHDALLRHYRICKFDFSVWRKNCLAWIERSHLRMADLFHRSITSSRSIATATLSPRLLSCPSVLASSLVSSPSFHGPESRPFDNDWVQTSSTEPVISEQETITSPRLVGLNFGLAQNHFTSL</sequence>
<dbReference type="Proteomes" id="UP000784294">
    <property type="component" value="Unassembled WGS sequence"/>
</dbReference>
<gene>
    <name evidence="1" type="ORF">PXEA_LOCUS222</name>
</gene>
<proteinExistence type="predicted"/>
<accession>A0A448WAB5</accession>
<dbReference type="EMBL" id="CAAALY010000389">
    <property type="protein sequence ID" value="VEL06782.1"/>
    <property type="molecule type" value="Genomic_DNA"/>
</dbReference>
<dbReference type="AlphaFoldDB" id="A0A448WAB5"/>